<reference evidence="2 3" key="1">
    <citation type="journal article" date="2012" name="BMC Genomics">
        <title>Comparative genomic analysis and phylogenetic position of Theileria equi.</title>
        <authorList>
            <person name="Kappmeyer L.S."/>
            <person name="Thiagarajan M."/>
            <person name="Herndon D.R."/>
            <person name="Ramsay J.D."/>
            <person name="Caler E."/>
            <person name="Djikeng A."/>
            <person name="Gillespie J.J."/>
            <person name="Lau A.O."/>
            <person name="Roalson E.H."/>
            <person name="Silva J.C."/>
            <person name="Silva M.G."/>
            <person name="Suarez C.E."/>
            <person name="Ueti M.W."/>
            <person name="Nene V.M."/>
            <person name="Mealey R.H."/>
            <person name="Knowles D.P."/>
            <person name="Brayton K.A."/>
        </authorList>
    </citation>
    <scope>NUCLEOTIDE SEQUENCE [LARGE SCALE GENOMIC DNA]</scope>
    <source>
        <strain evidence="2 3">WA</strain>
    </source>
</reference>
<dbReference type="eggNOG" id="KOG1808">
    <property type="taxonomic scope" value="Eukaryota"/>
</dbReference>
<feature type="compositionally biased region" description="Acidic residues" evidence="1">
    <location>
        <begin position="293"/>
        <end position="307"/>
    </location>
</feature>
<feature type="compositionally biased region" description="Acidic residues" evidence="1">
    <location>
        <begin position="580"/>
        <end position="602"/>
    </location>
</feature>
<protein>
    <submittedName>
        <fullName evidence="2">Uncharacterized protein</fullName>
    </submittedName>
</protein>
<evidence type="ECO:0000256" key="1">
    <source>
        <dbReference type="SAM" id="MobiDB-lite"/>
    </source>
</evidence>
<accession>L0AUI3</accession>
<feature type="compositionally biased region" description="Basic and acidic residues" evidence="1">
    <location>
        <begin position="531"/>
        <end position="543"/>
    </location>
</feature>
<dbReference type="GeneID" id="15806746"/>
<feature type="compositionally biased region" description="Polar residues" evidence="1">
    <location>
        <begin position="236"/>
        <end position="246"/>
    </location>
</feature>
<dbReference type="STRING" id="1537102.L0AUI3"/>
<feature type="compositionally biased region" description="Acidic residues" evidence="1">
    <location>
        <begin position="679"/>
        <end position="706"/>
    </location>
</feature>
<name>L0AUI3_THEEQ</name>
<feature type="compositionally biased region" description="Acidic residues" evidence="1">
    <location>
        <begin position="619"/>
        <end position="632"/>
    </location>
</feature>
<keyword evidence="3" id="KW-1185">Reference proteome</keyword>
<feature type="compositionally biased region" description="Acidic residues" evidence="1">
    <location>
        <begin position="562"/>
        <end position="573"/>
    </location>
</feature>
<evidence type="ECO:0000313" key="2">
    <source>
        <dbReference type="EMBL" id="AFZ79292.1"/>
    </source>
</evidence>
<dbReference type="RefSeq" id="XP_004828958.1">
    <property type="nucleotide sequence ID" value="XM_004828901.1"/>
</dbReference>
<dbReference type="Proteomes" id="UP000031512">
    <property type="component" value="Chromosome 1"/>
</dbReference>
<feature type="compositionally biased region" description="Acidic residues" evidence="1">
    <location>
        <begin position="319"/>
        <end position="329"/>
    </location>
</feature>
<organism evidence="2 3">
    <name type="scientific">Theileria equi strain WA</name>
    <dbReference type="NCBI Taxonomy" id="1537102"/>
    <lineage>
        <taxon>Eukaryota</taxon>
        <taxon>Sar</taxon>
        <taxon>Alveolata</taxon>
        <taxon>Apicomplexa</taxon>
        <taxon>Aconoidasida</taxon>
        <taxon>Piroplasmida</taxon>
        <taxon>Theileriidae</taxon>
        <taxon>Theileria</taxon>
    </lineage>
</organism>
<feature type="compositionally biased region" description="Basic and acidic residues" evidence="1">
    <location>
        <begin position="363"/>
        <end position="376"/>
    </location>
</feature>
<feature type="compositionally biased region" description="Acidic residues" evidence="1">
    <location>
        <begin position="473"/>
        <end position="530"/>
    </location>
</feature>
<feature type="compositionally biased region" description="Basic and acidic residues" evidence="1">
    <location>
        <begin position="755"/>
        <end position="764"/>
    </location>
</feature>
<gene>
    <name evidence="2" type="ORF">BEWA_021400</name>
</gene>
<feature type="compositionally biased region" description="Basic and acidic residues" evidence="1">
    <location>
        <begin position="390"/>
        <end position="405"/>
    </location>
</feature>
<feature type="compositionally biased region" description="Basic and acidic residues" evidence="1">
    <location>
        <begin position="669"/>
        <end position="678"/>
    </location>
</feature>
<evidence type="ECO:0000313" key="3">
    <source>
        <dbReference type="Proteomes" id="UP000031512"/>
    </source>
</evidence>
<dbReference type="KEGG" id="beq:BEWA_021400"/>
<feature type="region of interest" description="Disordered" evidence="1">
    <location>
        <begin position="212"/>
        <end position="764"/>
    </location>
</feature>
<dbReference type="AlphaFoldDB" id="L0AUI3"/>
<proteinExistence type="predicted"/>
<feature type="compositionally biased region" description="Basic and acidic residues" evidence="1">
    <location>
        <begin position="425"/>
        <end position="434"/>
    </location>
</feature>
<dbReference type="VEuPathDB" id="PiroplasmaDB:BEWA_021400"/>
<sequence>MANSGVFVDIRDGRTHDPDGKCIHCPSVKVRKEVLSECPKYWVFKFEGTGDGKICEVKYGGEKIRLKNEKGEGDPFTATDIDAVAYYYDPLFNFDCISRPLLLSLRKGGQCVWCKTTGNGVDWTRFDGPCTDKFPDDFKDVLDKLASSACSGHTYGLDCVNKDSENADSTTEGDCSSGSDFEGSLCEESGQCPECLGEPGEHKKNEFRRMCPMHLKPDDGESDSSDGPHSRGRRSVSASGDLSSSEELVDPEKNKFKMMCARPLSPDGGSSGSSRSRRRRGADNSGEEHGEGDGENEGEEDGDENEDVSNPGESNDGGPEGDEDDEPEAPVEAQPKVALPTESPEEDLAGSSDKESESDEMGDPPKENEQEARVEETGSEGVTSEDDGLESNKGETPKGDEEQKASESASNTEEVVQEQPESEQTDDKVEESTEHSPSLGDNDDDSGTEEPVEVTLPPAESNEPEPSPRDHENEQDDEDEDDDTSEESESEDSESEKDQEESEDDEKSDESEEEDEGDDDDGDDEDGDEEKEGRSKRTKRSLEDNGETESYGDNTPAGEESLALEDGDNSTDETDLHPDQDEETGKEDPGVDDVEQDEEEEEKQAGSTDSEEPGVVASGDEDSDDTPSEETEQLALEDGGHSTDGTESNADDPLTENNEDSQTVESDGSEAKLGSHDEGSEEEGEDDEDDDQEEEESVYEESLENDTGEKRSVRARRSLGDGESGLTEPPQSISDESISGGATGDTTEDLEEGPNGEKEGDGKGFKKYLTAKNVAAATAATGAAGITGKVLAQAGLTLLAAL</sequence>
<feature type="compositionally biased region" description="Acidic residues" evidence="1">
    <location>
        <begin position="649"/>
        <end position="659"/>
    </location>
</feature>
<dbReference type="EMBL" id="CP001669">
    <property type="protein sequence ID" value="AFZ79292.1"/>
    <property type="molecule type" value="Genomic_DNA"/>
</dbReference>
<feature type="compositionally biased region" description="Acidic residues" evidence="1">
    <location>
        <begin position="441"/>
        <end position="452"/>
    </location>
</feature>